<name>A0A1M4E2V9_9ACTN</name>
<organism evidence="3">
    <name type="scientific">Nonomuraea gerenzanensis</name>
    <dbReference type="NCBI Taxonomy" id="93944"/>
    <lineage>
        <taxon>Bacteria</taxon>
        <taxon>Bacillati</taxon>
        <taxon>Actinomycetota</taxon>
        <taxon>Actinomycetes</taxon>
        <taxon>Streptosporangiales</taxon>
        <taxon>Streptosporangiaceae</taxon>
        <taxon>Nonomuraea</taxon>
    </lineage>
</organism>
<keyword evidence="2" id="KW-0812">Transmembrane</keyword>
<feature type="transmembrane region" description="Helical" evidence="2">
    <location>
        <begin position="352"/>
        <end position="370"/>
    </location>
</feature>
<sequence>MTQPPPRSSTTPAPATPHSPREAASLPDAGRSPREGAGLRDAGYSPREGAGLRDADLRDAGLRDADLRDAGGRPREVTGGAVAGPGIGRRTAAIVAVAAMLPYLTLKILWLTGSSLGVSDPGLMTDPAMIGLNAMTFGMDAVALLLALAFTARWGMRLPAPLVLLPLWVGTGLLSVIVVAAPLVVASAGTAAFSVGPIAPWVYMTVYSGFLTQGIGLMAAFALYARDRWPAPFTTATDLAFPSPTRPLQAILAWSALPVAVVVGGVRLVWAFQGPPTAAVQNGLKGLLAVAGAAALVALVRRRGHGPFRRPLVLAWLGSGSLFGWGLYAMLVRSVGGPLAAGTGGAGDLVELFGLLTGLVMGMCGAFLLMERSGVRDVQPLQEPLEGDDGERDRRPADHGHR</sequence>
<feature type="region of interest" description="Disordered" evidence="1">
    <location>
        <begin position="379"/>
        <end position="402"/>
    </location>
</feature>
<feature type="compositionally biased region" description="Low complexity" evidence="1">
    <location>
        <begin position="8"/>
        <end position="18"/>
    </location>
</feature>
<protein>
    <submittedName>
        <fullName evidence="3">Uncharacterized protein</fullName>
    </submittedName>
</protein>
<keyword evidence="2" id="KW-0472">Membrane</keyword>
<proteinExistence type="predicted"/>
<accession>A0A1M4E2V9</accession>
<feature type="transmembrane region" description="Helical" evidence="2">
    <location>
        <begin position="251"/>
        <end position="270"/>
    </location>
</feature>
<feature type="transmembrane region" description="Helical" evidence="2">
    <location>
        <begin position="92"/>
        <end position="110"/>
    </location>
</feature>
<feature type="transmembrane region" description="Helical" evidence="2">
    <location>
        <begin position="282"/>
        <end position="300"/>
    </location>
</feature>
<feature type="transmembrane region" description="Helical" evidence="2">
    <location>
        <begin position="312"/>
        <end position="332"/>
    </location>
</feature>
<evidence type="ECO:0000313" key="3">
    <source>
        <dbReference type="EMBL" id="SBO93126.1"/>
    </source>
</evidence>
<keyword evidence="2" id="KW-1133">Transmembrane helix</keyword>
<dbReference type="AlphaFoldDB" id="A0A1M4E2V9"/>
<feature type="transmembrane region" description="Helical" evidence="2">
    <location>
        <begin position="201"/>
        <end position="224"/>
    </location>
</feature>
<dbReference type="RefSeq" id="WP_225272348.1">
    <property type="nucleotide sequence ID" value="NZ_CP084058.1"/>
</dbReference>
<feature type="transmembrane region" description="Helical" evidence="2">
    <location>
        <begin position="130"/>
        <end position="150"/>
    </location>
</feature>
<evidence type="ECO:0000256" key="1">
    <source>
        <dbReference type="SAM" id="MobiDB-lite"/>
    </source>
</evidence>
<gene>
    <name evidence="3" type="ORF">BN4615_P2640</name>
</gene>
<feature type="transmembrane region" description="Helical" evidence="2">
    <location>
        <begin position="162"/>
        <end position="195"/>
    </location>
</feature>
<evidence type="ECO:0000256" key="2">
    <source>
        <dbReference type="SAM" id="Phobius"/>
    </source>
</evidence>
<feature type="compositionally biased region" description="Basic and acidic residues" evidence="1">
    <location>
        <begin position="391"/>
        <end position="402"/>
    </location>
</feature>
<reference evidence="3" key="1">
    <citation type="submission" date="2016-04" db="EMBL/GenBank/DDBJ databases">
        <authorList>
            <person name="Evans L.H."/>
            <person name="Alamgir A."/>
            <person name="Owens N."/>
            <person name="Weber N.D."/>
            <person name="Virtaneva K."/>
            <person name="Barbian K."/>
            <person name="Babar A."/>
            <person name="Rosenke K."/>
        </authorList>
    </citation>
    <scope>NUCLEOTIDE SEQUENCE</scope>
    <source>
        <strain evidence="3">Nono1</strain>
    </source>
</reference>
<feature type="region of interest" description="Disordered" evidence="1">
    <location>
        <begin position="1"/>
        <end position="57"/>
    </location>
</feature>
<dbReference type="EMBL" id="LT559118">
    <property type="protein sequence ID" value="SBO93126.1"/>
    <property type="molecule type" value="Genomic_DNA"/>
</dbReference>